<dbReference type="Gene3D" id="3.20.20.80">
    <property type="entry name" value="Glycosidases"/>
    <property type="match status" value="1"/>
</dbReference>
<gene>
    <name evidence="3" type="ORF">HMPREF9447_05279</name>
</gene>
<comment type="caution">
    <text evidence="3">The sequence shown here is derived from an EMBL/GenBank/DDBJ whole genome shotgun (WGS) entry which is preliminary data.</text>
</comment>
<dbReference type="eggNOG" id="COG1874">
    <property type="taxonomic scope" value="Bacteria"/>
</dbReference>
<keyword evidence="1" id="KW-0732">Signal</keyword>
<dbReference type="HOGENOM" id="CLU_409748_0_0_10"/>
<reference evidence="3 4" key="1">
    <citation type="submission" date="2012-09" db="EMBL/GenBank/DDBJ databases">
        <title>The Genome Sequence of Bacteroides oleiciplenus YIT 12058.</title>
        <authorList>
            <consortium name="The Broad Institute Genome Sequencing Platform"/>
            <person name="Earl A."/>
            <person name="Ward D."/>
            <person name="Feldgarden M."/>
            <person name="Gevers D."/>
            <person name="Morotomi M."/>
            <person name="Walker B."/>
            <person name="Young S.K."/>
            <person name="Zeng Q."/>
            <person name="Gargeya S."/>
            <person name="Fitzgerald M."/>
            <person name="Haas B."/>
            <person name="Abouelleil A."/>
            <person name="Alvarado L."/>
            <person name="Arachchi H.M."/>
            <person name="Berlin A.M."/>
            <person name="Chapman S.B."/>
            <person name="Goldberg J."/>
            <person name="Griggs A."/>
            <person name="Gujja S."/>
            <person name="Hansen M."/>
            <person name="Howarth C."/>
            <person name="Imamovic A."/>
            <person name="Larimer J."/>
            <person name="McCowen C."/>
            <person name="Montmayeur A."/>
            <person name="Murphy C."/>
            <person name="Neiman D."/>
            <person name="Pearson M."/>
            <person name="Priest M."/>
            <person name="Roberts A."/>
            <person name="Saif S."/>
            <person name="Shea T."/>
            <person name="Sisk P."/>
            <person name="Sykes S."/>
            <person name="Wortman J."/>
            <person name="Nusbaum C."/>
            <person name="Birren B."/>
        </authorList>
    </citation>
    <scope>NUCLEOTIDE SEQUENCE [LARGE SCALE GENOMIC DNA]</scope>
    <source>
        <strain evidence="3 4">YIT 12058</strain>
    </source>
</reference>
<evidence type="ECO:0000313" key="3">
    <source>
        <dbReference type="EMBL" id="EKU87820.1"/>
    </source>
</evidence>
<feature type="signal peptide" evidence="1">
    <location>
        <begin position="1"/>
        <end position="20"/>
    </location>
</feature>
<dbReference type="InterPro" id="IPR003476">
    <property type="entry name" value="Glyco_hydro_42"/>
</dbReference>
<dbReference type="STRING" id="742727.HMPREF9447_05279"/>
<keyword evidence="4" id="KW-1185">Reference proteome</keyword>
<dbReference type="CDD" id="cd03143">
    <property type="entry name" value="A4_beta-galactosidase_middle_domain"/>
    <property type="match status" value="1"/>
</dbReference>
<dbReference type="Proteomes" id="UP000009872">
    <property type="component" value="Unassembled WGS sequence"/>
</dbReference>
<dbReference type="RefSeq" id="WP_009132644.1">
    <property type="nucleotide sequence ID" value="NZ_JH992946.1"/>
</dbReference>
<dbReference type="InterPro" id="IPR013738">
    <property type="entry name" value="Beta_galactosidase_Trimer"/>
</dbReference>
<dbReference type="PANTHER" id="PTHR36447">
    <property type="entry name" value="BETA-GALACTOSIDASE GANA"/>
    <property type="match status" value="1"/>
</dbReference>
<dbReference type="GO" id="GO:0005975">
    <property type="term" value="P:carbohydrate metabolic process"/>
    <property type="evidence" value="ECO:0007669"/>
    <property type="project" value="InterPro"/>
</dbReference>
<organism evidence="3 4">
    <name type="scientific">Bacteroides oleiciplenus YIT 12058</name>
    <dbReference type="NCBI Taxonomy" id="742727"/>
    <lineage>
        <taxon>Bacteria</taxon>
        <taxon>Pseudomonadati</taxon>
        <taxon>Bacteroidota</taxon>
        <taxon>Bacteroidia</taxon>
        <taxon>Bacteroidales</taxon>
        <taxon>Bacteroidaceae</taxon>
        <taxon>Bacteroides</taxon>
    </lineage>
</organism>
<dbReference type="EMBL" id="ADLF01000024">
    <property type="protein sequence ID" value="EKU87820.1"/>
    <property type="molecule type" value="Genomic_DNA"/>
</dbReference>
<dbReference type="SUPFAM" id="SSF51445">
    <property type="entry name" value="(Trans)glycosidases"/>
    <property type="match status" value="1"/>
</dbReference>
<dbReference type="AlphaFoldDB" id="K9EFA3"/>
<evidence type="ECO:0000259" key="2">
    <source>
        <dbReference type="Pfam" id="PF08532"/>
    </source>
</evidence>
<dbReference type="GO" id="GO:0004565">
    <property type="term" value="F:beta-galactosidase activity"/>
    <property type="evidence" value="ECO:0007669"/>
    <property type="project" value="InterPro"/>
</dbReference>
<accession>K9EFA3</accession>
<dbReference type="Gene3D" id="3.40.50.880">
    <property type="match status" value="1"/>
</dbReference>
<dbReference type="OrthoDB" id="9800974at2"/>
<evidence type="ECO:0000256" key="1">
    <source>
        <dbReference type="SAM" id="SignalP"/>
    </source>
</evidence>
<dbReference type="SUPFAM" id="SSF52317">
    <property type="entry name" value="Class I glutamine amidotransferase-like"/>
    <property type="match status" value="1"/>
</dbReference>
<dbReference type="InterPro" id="IPR017853">
    <property type="entry name" value="GH"/>
</dbReference>
<evidence type="ECO:0000313" key="4">
    <source>
        <dbReference type="Proteomes" id="UP000009872"/>
    </source>
</evidence>
<dbReference type="Pfam" id="PF08532">
    <property type="entry name" value="Glyco_hydro_42M"/>
    <property type="match status" value="1"/>
</dbReference>
<proteinExistence type="predicted"/>
<feature type="domain" description="Beta-galactosidase trimerisation" evidence="2">
    <location>
        <begin position="380"/>
        <end position="563"/>
    </location>
</feature>
<protein>
    <recommendedName>
        <fullName evidence="2">Beta-galactosidase trimerisation domain-containing protein</fullName>
    </recommendedName>
</protein>
<dbReference type="InterPro" id="IPR029062">
    <property type="entry name" value="Class_I_gatase-like"/>
</dbReference>
<sequence>MNKKIIYLILALVFSFNVQGQTLNKESKPFIGAQIFIEPGQTDKQIEEWFALMQKSGMEVCRIRMFGLYMKTKDGNWDFSLFDRAFRLAEKYNIKVYATLFPETDFSDVGGFKFPHTNVHQMEVAEYIRQVVTHFSKYSCLTAWVLINEPGTPNLPFDEPFTQDKYAKWKEEHSFSAYNPQGYPILNFEKEKFIVEYHNWYLGWLAEQVQRYDTHHDLHVNPHNIFKLSSYYDFPTWRKFLHSLGGSAHASWHFTYFPRERYTVAMSANAELIRAGAGELPWLMTELQGGNNIYSGAIPMCPTAEEITQWLWINLASEAKGEIFWSFNARATGAEAGEWAMINFNGEASDRLKAAADVAKFIHTHEKQMAKIRTAESGITILYNRTSMWTEAIQNQGKPGYAGRGEGVMCSAISYFEVLSEMGLQSKFCEFGEYDFTHENYKDQVIILSHQISLSAKEITNLEQFVQKGGTLLVDGLTGFYDDTAHCTMVSGFTLEKLFGARPLEFKMTNNSFSLDIDGLSLPGYLWRGTLTLSNATSIGTFGNEITGAVNHFGNGRVVWIPTPLGLGARQTGSYAELAKWITRQLPLGIFNKTPYFTKHESGMLMKSFQIEEKYYSLIINKTDIERTISIEGTSLKEAKVWFADKAVKAAGQQITIAPEGTVVVCWNSI</sequence>
<dbReference type="PATRIC" id="fig|742727.4.peg.5395"/>
<feature type="chain" id="PRO_5003929556" description="Beta-galactosidase trimerisation domain-containing protein" evidence="1">
    <location>
        <begin position="21"/>
        <end position="670"/>
    </location>
</feature>
<name>K9EFA3_9BACE</name>
<dbReference type="PANTHER" id="PTHR36447:SF2">
    <property type="entry name" value="BETA-GALACTOSIDASE YESZ"/>
    <property type="match status" value="1"/>
</dbReference>